<dbReference type="SUPFAM" id="SSF48726">
    <property type="entry name" value="Immunoglobulin"/>
    <property type="match status" value="1"/>
</dbReference>
<dbReference type="AlphaFoldDB" id="A0A8C9D809"/>
<keyword evidence="2" id="KW-1185">Reference proteome</keyword>
<dbReference type="InterPro" id="IPR036179">
    <property type="entry name" value="Ig-like_dom_sf"/>
</dbReference>
<dbReference type="InterPro" id="IPR013783">
    <property type="entry name" value="Ig-like_fold"/>
</dbReference>
<evidence type="ECO:0000313" key="1">
    <source>
        <dbReference type="Ensembl" id="ENSPLOP00000020982.1"/>
    </source>
</evidence>
<dbReference type="GeneTree" id="ENSGT01050000244871"/>
<dbReference type="Gene3D" id="2.60.40.10">
    <property type="entry name" value="Immunoglobulins"/>
    <property type="match status" value="1"/>
</dbReference>
<evidence type="ECO:0000313" key="2">
    <source>
        <dbReference type="Proteomes" id="UP000694399"/>
    </source>
</evidence>
<dbReference type="OMA" id="GSICCIR"/>
<reference evidence="1" key="2">
    <citation type="submission" date="2025-09" db="UniProtKB">
        <authorList>
            <consortium name="Ensembl"/>
        </authorList>
    </citation>
    <scope>IDENTIFICATION</scope>
</reference>
<name>A0A8C9D809_PANLE</name>
<dbReference type="Proteomes" id="UP000694399">
    <property type="component" value="Unassembled WGS sequence"/>
</dbReference>
<evidence type="ECO:0008006" key="3">
    <source>
        <dbReference type="Google" id="ProtNLM"/>
    </source>
</evidence>
<dbReference type="PANTHER" id="PTHR23266">
    <property type="entry name" value="IMMUNOGLOBULIN HEAVY CHAIN"/>
    <property type="match status" value="1"/>
</dbReference>
<sequence length="83" mass="8889">MQMGSSLFLTKMSVSAGVQCDVQLTESGRDLVQPGGSLRLTCVASGFTFSRYGMSCVRQVPGKGCSGSHIFMMMEVARTTQTQ</sequence>
<organism evidence="1 2">
    <name type="scientific">Panthera leo</name>
    <name type="common">Lion</name>
    <dbReference type="NCBI Taxonomy" id="9689"/>
    <lineage>
        <taxon>Eukaryota</taxon>
        <taxon>Metazoa</taxon>
        <taxon>Chordata</taxon>
        <taxon>Craniata</taxon>
        <taxon>Vertebrata</taxon>
        <taxon>Euteleostomi</taxon>
        <taxon>Mammalia</taxon>
        <taxon>Eutheria</taxon>
        <taxon>Laurasiatheria</taxon>
        <taxon>Carnivora</taxon>
        <taxon>Feliformia</taxon>
        <taxon>Felidae</taxon>
        <taxon>Pantherinae</taxon>
        <taxon>Panthera</taxon>
    </lineage>
</organism>
<dbReference type="Ensembl" id="ENSPLOT00000023195.1">
    <property type="protein sequence ID" value="ENSPLOP00000020982.1"/>
    <property type="gene ID" value="ENSPLOG00000015382.1"/>
</dbReference>
<protein>
    <recommendedName>
        <fullName evidence="3">Immunoglobulin V-set domain-containing protein</fullName>
    </recommendedName>
</protein>
<accession>A0A8C9D809</accession>
<proteinExistence type="predicted"/>
<dbReference type="InterPro" id="IPR050199">
    <property type="entry name" value="IgHV"/>
</dbReference>
<reference evidence="1" key="1">
    <citation type="submission" date="2025-08" db="UniProtKB">
        <authorList>
            <consortium name="Ensembl"/>
        </authorList>
    </citation>
    <scope>IDENTIFICATION</scope>
</reference>